<keyword evidence="9 12" id="KW-0234">DNA repair</keyword>
<evidence type="ECO:0000256" key="9">
    <source>
        <dbReference type="ARBA" id="ARBA00023204"/>
    </source>
</evidence>
<evidence type="ECO:0000313" key="14">
    <source>
        <dbReference type="EMBL" id="KRL28689.1"/>
    </source>
</evidence>
<dbReference type="SMART" id="SM00525">
    <property type="entry name" value="FES"/>
    <property type="match status" value="1"/>
</dbReference>
<keyword evidence="11 12" id="KW-0326">Glycosidase</keyword>
<reference evidence="14 15" key="1">
    <citation type="journal article" date="2015" name="Genome Announc.">
        <title>Expanding the biotechnology potential of lactobacilli through comparative genomics of 213 strains and associated genera.</title>
        <authorList>
            <person name="Sun Z."/>
            <person name="Harris H.M."/>
            <person name="McCann A."/>
            <person name="Guo C."/>
            <person name="Argimon S."/>
            <person name="Zhang W."/>
            <person name="Yang X."/>
            <person name="Jeffery I.B."/>
            <person name="Cooney J.C."/>
            <person name="Kagawa T.F."/>
            <person name="Liu W."/>
            <person name="Song Y."/>
            <person name="Salvetti E."/>
            <person name="Wrobel A."/>
            <person name="Rasinkangas P."/>
            <person name="Parkhill J."/>
            <person name="Rea M.C."/>
            <person name="O'Sullivan O."/>
            <person name="Ritari J."/>
            <person name="Douillard F.P."/>
            <person name="Paul Ross R."/>
            <person name="Yang R."/>
            <person name="Briner A.E."/>
            <person name="Felis G.E."/>
            <person name="de Vos W.M."/>
            <person name="Barrangou R."/>
            <person name="Klaenhammer T.R."/>
            <person name="Caufield P.W."/>
            <person name="Cui Y."/>
            <person name="Zhang H."/>
            <person name="O'Toole P.W."/>
        </authorList>
    </citation>
    <scope>NUCLEOTIDE SEQUENCE [LARGE SCALE GENOMIC DNA]</scope>
    <source>
        <strain evidence="14 15">DSM 13145</strain>
    </source>
</reference>
<feature type="domain" description="HhH-GPD" evidence="13">
    <location>
        <begin position="45"/>
        <end position="193"/>
    </location>
</feature>
<keyword evidence="14" id="KW-0540">Nuclease</keyword>
<dbReference type="Pfam" id="PF00633">
    <property type="entry name" value="HHH"/>
    <property type="match status" value="1"/>
</dbReference>
<evidence type="ECO:0000256" key="4">
    <source>
        <dbReference type="ARBA" id="ARBA00022763"/>
    </source>
</evidence>
<dbReference type="InterPro" id="IPR003265">
    <property type="entry name" value="HhH-GPD_domain"/>
</dbReference>
<keyword evidence="2 12" id="KW-0004">4Fe-4S</keyword>
<evidence type="ECO:0000256" key="5">
    <source>
        <dbReference type="ARBA" id="ARBA00022801"/>
    </source>
</evidence>
<dbReference type="EC" id="4.2.99.18" evidence="12"/>
<evidence type="ECO:0000259" key="13">
    <source>
        <dbReference type="SMART" id="SM00478"/>
    </source>
</evidence>
<dbReference type="InterPro" id="IPR023170">
    <property type="entry name" value="HhH_base_excis_C"/>
</dbReference>
<comment type="cofactor">
    <cofactor evidence="12">
        <name>[4Fe-4S] cluster</name>
        <dbReference type="ChEBI" id="CHEBI:49883"/>
    </cofactor>
    <text evidence="12">Binds 1 [4Fe-4S] cluster.</text>
</comment>
<dbReference type="CDD" id="cd00056">
    <property type="entry name" value="ENDO3c"/>
    <property type="match status" value="1"/>
</dbReference>
<dbReference type="HAMAP" id="MF_00942">
    <property type="entry name" value="Nth"/>
    <property type="match status" value="1"/>
</dbReference>
<organism evidence="14 15">
    <name type="scientific">Limosilactobacillus frumenti DSM 13145</name>
    <dbReference type="NCBI Taxonomy" id="1423746"/>
    <lineage>
        <taxon>Bacteria</taxon>
        <taxon>Bacillati</taxon>
        <taxon>Bacillota</taxon>
        <taxon>Bacilli</taxon>
        <taxon>Lactobacillales</taxon>
        <taxon>Lactobacillaceae</taxon>
        <taxon>Limosilactobacillus</taxon>
    </lineage>
</organism>
<dbReference type="InterPro" id="IPR000445">
    <property type="entry name" value="HhH_motif"/>
</dbReference>
<dbReference type="GO" id="GO:0051539">
    <property type="term" value="F:4 iron, 4 sulfur cluster binding"/>
    <property type="evidence" value="ECO:0007669"/>
    <property type="project" value="UniProtKB-UniRule"/>
</dbReference>
<comment type="caution">
    <text evidence="14">The sequence shown here is derived from an EMBL/GenBank/DDBJ whole genome shotgun (WGS) entry which is preliminary data.</text>
</comment>
<evidence type="ECO:0000256" key="12">
    <source>
        <dbReference type="HAMAP-Rule" id="MF_00942"/>
    </source>
</evidence>
<dbReference type="InterPro" id="IPR011257">
    <property type="entry name" value="DNA_glycosylase"/>
</dbReference>
<dbReference type="Pfam" id="PF00730">
    <property type="entry name" value="HhH-GPD"/>
    <property type="match status" value="1"/>
</dbReference>
<evidence type="ECO:0000256" key="3">
    <source>
        <dbReference type="ARBA" id="ARBA00022723"/>
    </source>
</evidence>
<feature type="binding site" evidence="12">
    <location>
        <position position="202"/>
    </location>
    <ligand>
        <name>[4Fe-4S] cluster</name>
        <dbReference type="ChEBI" id="CHEBI:49883"/>
    </ligand>
</feature>
<dbReference type="FunFam" id="1.10.1670.10:FF:000001">
    <property type="entry name" value="Endonuclease III"/>
    <property type="match status" value="1"/>
</dbReference>
<keyword evidence="8 12" id="KW-0238">DNA-binding</keyword>
<dbReference type="GO" id="GO:0140078">
    <property type="term" value="F:class I DNA-(apurinic or apyrimidinic site) endonuclease activity"/>
    <property type="evidence" value="ECO:0007669"/>
    <property type="project" value="UniProtKB-EC"/>
</dbReference>
<sequence>MIGGIYMLSDQETRDAIKVMREHFPEASTTLDGDTVFHFLLATILSAQSTDHAVNQVTPALFDRFPTPQSLAAVEPSDVEPFIQRLGLYHNKAKFLVNCSREIVTRFNGKVPHTLKELTSLSGVGRKVADVVLAECFNIPAFPVDTHVNRVAHRLAMVSPKASRLQVEKRLMQAVPKEHWLDAHHSMIFWGRYQCTARHPQCAACPLLKICQYGQSITQSPDHY</sequence>
<keyword evidence="14" id="KW-0255">Endonuclease</keyword>
<protein>
    <recommendedName>
        <fullName evidence="12">Endonuclease III</fullName>
        <ecNumber evidence="12">4.2.99.18</ecNumber>
    </recommendedName>
    <alternativeName>
        <fullName evidence="12">DNA-(apurinic or apyrimidinic site) lyase</fullName>
    </alternativeName>
</protein>
<comment type="similarity">
    <text evidence="1 12">Belongs to the Nth/MutY family.</text>
</comment>
<evidence type="ECO:0000256" key="11">
    <source>
        <dbReference type="ARBA" id="ARBA00023295"/>
    </source>
</evidence>
<dbReference type="PANTHER" id="PTHR10359">
    <property type="entry name" value="A/G-SPECIFIC ADENINE GLYCOSYLASE/ENDONUCLEASE III"/>
    <property type="match status" value="1"/>
</dbReference>
<evidence type="ECO:0000313" key="15">
    <source>
        <dbReference type="Proteomes" id="UP000051445"/>
    </source>
</evidence>
<evidence type="ECO:0000256" key="7">
    <source>
        <dbReference type="ARBA" id="ARBA00023014"/>
    </source>
</evidence>
<evidence type="ECO:0000256" key="10">
    <source>
        <dbReference type="ARBA" id="ARBA00023239"/>
    </source>
</evidence>
<dbReference type="Gene3D" id="1.10.340.30">
    <property type="entry name" value="Hypothetical protein, domain 2"/>
    <property type="match status" value="1"/>
</dbReference>
<dbReference type="Gene3D" id="1.10.1670.10">
    <property type="entry name" value="Helix-hairpin-Helix base-excision DNA repair enzymes (C-terminal)"/>
    <property type="match status" value="1"/>
</dbReference>
<gene>
    <name evidence="12" type="primary">nth</name>
    <name evidence="14" type="ORF">FD27_GL001468</name>
</gene>
<keyword evidence="10 12" id="KW-0456">Lyase</keyword>
<dbReference type="PATRIC" id="fig|1423746.3.peg.1498"/>
<feature type="binding site" evidence="12">
    <location>
        <position position="195"/>
    </location>
    <ligand>
        <name>[4Fe-4S] cluster</name>
        <dbReference type="ChEBI" id="CHEBI:49883"/>
    </ligand>
</feature>
<dbReference type="NCBIfam" id="TIGR01083">
    <property type="entry name" value="nth"/>
    <property type="match status" value="1"/>
</dbReference>
<dbReference type="GO" id="GO:0046872">
    <property type="term" value="F:metal ion binding"/>
    <property type="evidence" value="ECO:0007669"/>
    <property type="project" value="UniProtKB-KW"/>
</dbReference>
<dbReference type="PIRSF" id="PIRSF001435">
    <property type="entry name" value="Nth"/>
    <property type="match status" value="1"/>
</dbReference>
<keyword evidence="7 12" id="KW-0411">Iron-sulfur</keyword>
<feature type="binding site" evidence="12">
    <location>
        <position position="205"/>
    </location>
    <ligand>
        <name>[4Fe-4S] cluster</name>
        <dbReference type="ChEBI" id="CHEBI:49883"/>
    </ligand>
</feature>
<dbReference type="GO" id="GO:0003677">
    <property type="term" value="F:DNA binding"/>
    <property type="evidence" value="ECO:0007669"/>
    <property type="project" value="UniProtKB-UniRule"/>
</dbReference>
<dbReference type="GO" id="GO:0019104">
    <property type="term" value="F:DNA N-glycosylase activity"/>
    <property type="evidence" value="ECO:0007669"/>
    <property type="project" value="UniProtKB-UniRule"/>
</dbReference>
<dbReference type="InterPro" id="IPR003651">
    <property type="entry name" value="Endonuclease3_FeS-loop_motif"/>
</dbReference>
<evidence type="ECO:0000256" key="2">
    <source>
        <dbReference type="ARBA" id="ARBA00022485"/>
    </source>
</evidence>
<keyword evidence="4 12" id="KW-0227">DNA damage</keyword>
<dbReference type="Proteomes" id="UP000051445">
    <property type="component" value="Unassembled WGS sequence"/>
</dbReference>
<accession>A0A0R1P890</accession>
<keyword evidence="6 12" id="KW-0408">Iron</keyword>
<keyword evidence="5 12" id="KW-0378">Hydrolase</keyword>
<evidence type="ECO:0000256" key="8">
    <source>
        <dbReference type="ARBA" id="ARBA00023125"/>
    </source>
</evidence>
<comment type="function">
    <text evidence="12">DNA repair enzyme that has both DNA N-glycosylase activity and AP-lyase activity. The DNA N-glycosylase activity releases various damaged pyrimidines from DNA by cleaving the N-glycosidic bond, leaving an AP (apurinic/apyrimidinic) site. The AP-lyase activity cleaves the phosphodiester bond 3' to the AP site by a beta-elimination, leaving a 3'-terminal unsaturated sugar and a product with a terminal 5'-phosphate.</text>
</comment>
<dbReference type="STRING" id="1423746.FD27_GL001468"/>
<evidence type="ECO:0000256" key="6">
    <source>
        <dbReference type="ARBA" id="ARBA00023004"/>
    </source>
</evidence>
<feature type="binding site" evidence="12">
    <location>
        <position position="211"/>
    </location>
    <ligand>
        <name>[4Fe-4S] cluster</name>
        <dbReference type="ChEBI" id="CHEBI:49883"/>
    </ligand>
</feature>
<keyword evidence="3 12" id="KW-0479">Metal-binding</keyword>
<dbReference type="FunFam" id="1.10.340.30:FF:000001">
    <property type="entry name" value="Endonuclease III"/>
    <property type="match status" value="1"/>
</dbReference>
<dbReference type="PANTHER" id="PTHR10359:SF18">
    <property type="entry name" value="ENDONUCLEASE III"/>
    <property type="match status" value="1"/>
</dbReference>
<dbReference type="SMART" id="SM00478">
    <property type="entry name" value="ENDO3c"/>
    <property type="match status" value="1"/>
</dbReference>
<evidence type="ECO:0000256" key="1">
    <source>
        <dbReference type="ARBA" id="ARBA00008343"/>
    </source>
</evidence>
<dbReference type="EMBL" id="AZER01000003">
    <property type="protein sequence ID" value="KRL28689.1"/>
    <property type="molecule type" value="Genomic_DNA"/>
</dbReference>
<dbReference type="InterPro" id="IPR005759">
    <property type="entry name" value="Nth"/>
</dbReference>
<dbReference type="AlphaFoldDB" id="A0A0R1P890"/>
<proteinExistence type="inferred from homology"/>
<dbReference type="GO" id="GO:0006285">
    <property type="term" value="P:base-excision repair, AP site formation"/>
    <property type="evidence" value="ECO:0007669"/>
    <property type="project" value="TreeGrafter"/>
</dbReference>
<comment type="catalytic activity">
    <reaction evidence="12">
        <text>2'-deoxyribonucleotide-(2'-deoxyribose 5'-phosphate)-2'-deoxyribonucleotide-DNA = a 3'-end 2'-deoxyribonucleotide-(2,3-dehydro-2,3-deoxyribose 5'-phosphate)-DNA + a 5'-end 5'-phospho-2'-deoxyribonucleoside-DNA + H(+)</text>
        <dbReference type="Rhea" id="RHEA:66592"/>
        <dbReference type="Rhea" id="RHEA-COMP:13180"/>
        <dbReference type="Rhea" id="RHEA-COMP:16897"/>
        <dbReference type="Rhea" id="RHEA-COMP:17067"/>
        <dbReference type="ChEBI" id="CHEBI:15378"/>
        <dbReference type="ChEBI" id="CHEBI:136412"/>
        <dbReference type="ChEBI" id="CHEBI:157695"/>
        <dbReference type="ChEBI" id="CHEBI:167181"/>
        <dbReference type="EC" id="4.2.99.18"/>
    </reaction>
</comment>
<keyword evidence="15" id="KW-1185">Reference proteome</keyword>
<dbReference type="SUPFAM" id="SSF48150">
    <property type="entry name" value="DNA-glycosylase"/>
    <property type="match status" value="1"/>
</dbReference>
<name>A0A0R1P890_9LACO</name>